<evidence type="ECO:0000313" key="1">
    <source>
        <dbReference type="EMBL" id="SHN12518.1"/>
    </source>
</evidence>
<dbReference type="Gene3D" id="3.40.190.10">
    <property type="entry name" value="Periplasmic binding protein-like II"/>
    <property type="match status" value="2"/>
</dbReference>
<dbReference type="AlphaFoldDB" id="A0A1M7P774"/>
<dbReference type="OrthoDB" id="3495561at2"/>
<accession>A0A1M7P774</accession>
<dbReference type="RefSeq" id="WP_073255350.1">
    <property type="nucleotide sequence ID" value="NZ_FRCS01000003.1"/>
</dbReference>
<protein>
    <submittedName>
        <fullName evidence="1">Carbohydrate ABC transporter substrate-binding protein, CUT1 family</fullName>
    </submittedName>
</protein>
<keyword evidence="2" id="KW-1185">Reference proteome</keyword>
<sequence>MRGLTWDHPRGYEALAAAGDLITWDTQPLEGFEAHPLADLAERYDLLVIDHPHLGEAVSTDCLVPLDSLFSAEELAAWGAGSIGATMRSYHYAGRQWAVPLDAAAQVCARRPDLLPSPPSTWDEVLAVREPVALSLAGPHAFLTLCSLSVALGGSEAALDVMATLHARAPVGTDTLNPIGLLERAASTTDIALIPLVFGYVNYAPAVRFSDAPGLGSTLGGTGLAITRRCAVTPELLDHVRWLMREDTQCGFIPAHAGQPSARRAWETPGFYADTARTLDAAWVRPRHPGFIPFQARASALVRDALDGVISHRTCLAELSEVLP</sequence>
<reference evidence="1 2" key="1">
    <citation type="submission" date="2016-11" db="EMBL/GenBank/DDBJ databases">
        <authorList>
            <person name="Jaros S."/>
            <person name="Januszkiewicz K."/>
            <person name="Wedrychowicz H."/>
        </authorList>
    </citation>
    <scope>NUCLEOTIDE SEQUENCE [LARGE SCALE GENOMIC DNA]</scope>
    <source>
        <strain evidence="1 2">DSM 46144</strain>
    </source>
</reference>
<dbReference type="Proteomes" id="UP000184440">
    <property type="component" value="Unassembled WGS sequence"/>
</dbReference>
<evidence type="ECO:0000313" key="2">
    <source>
        <dbReference type="Proteomes" id="UP000184440"/>
    </source>
</evidence>
<gene>
    <name evidence="1" type="ORF">SAMN05443668_10322</name>
</gene>
<proteinExistence type="predicted"/>
<dbReference type="STRING" id="134849.SAMN05443668_10322"/>
<dbReference type="EMBL" id="FRCS01000003">
    <property type="protein sequence ID" value="SHN12518.1"/>
    <property type="molecule type" value="Genomic_DNA"/>
</dbReference>
<name>A0A1M7P774_9ACTN</name>
<organism evidence="1 2">
    <name type="scientific">Cryptosporangium aurantiacum</name>
    <dbReference type="NCBI Taxonomy" id="134849"/>
    <lineage>
        <taxon>Bacteria</taxon>
        <taxon>Bacillati</taxon>
        <taxon>Actinomycetota</taxon>
        <taxon>Actinomycetes</taxon>
        <taxon>Cryptosporangiales</taxon>
        <taxon>Cryptosporangiaceae</taxon>
        <taxon>Cryptosporangium</taxon>
    </lineage>
</organism>
<dbReference type="SUPFAM" id="SSF53850">
    <property type="entry name" value="Periplasmic binding protein-like II"/>
    <property type="match status" value="1"/>
</dbReference>